<evidence type="ECO:0000313" key="11">
    <source>
        <dbReference type="RefSeq" id="XP_052130000.1"/>
    </source>
</evidence>
<name>A0A9C6X6F5_FRAOC</name>
<dbReference type="InterPro" id="IPR001360">
    <property type="entry name" value="Glyco_hydro_1"/>
</dbReference>
<dbReference type="InterPro" id="IPR017853">
    <property type="entry name" value="GH"/>
</dbReference>
<dbReference type="Proteomes" id="UP000504606">
    <property type="component" value="Unplaced"/>
</dbReference>
<sequence>MRSAVLALALCLSAASAGPLSGEEKYRLPETFLFGAGTSAYQTEGAWDTDGKGVNVFDYAYHQRNTPENETGDVASDFYGHYKEDVALAAKMGLNVFRFSISWTRIFPTRTNETKNQKGIDHYHSLLDELKKHNIEPMVTMFHFDYPQALEDAFGGWLGNEMLDEFEAYADFLFKEYGSKVKYWLTINEAAFYCNMLGGSFLYPATFTTTDKKNTCLKNTILAHARAHKIYEERYKPNYKGSVGFGSGPQFSRPGSDKDEDKTASETSNVNTGIGLTIDALVFGDYPEAVRASKAPFTDEEKELIKGRIDFVGINIYGGQNATAGGGGGGGDGGPPGPPGDGGSDGGPPGDGGSGGGPPDGGSGGGGNKPDGFGGVGSAWVLREMPLWIKNRYEKNGRKLPVFITENGINAAGNKSSLNDWDERAVYASAFLRELAAGINENGTNVFGYTMWSLLDTFEFHSFSNWGIVKVDFSSANRTRSLKNSWTFFKRVSSTHLVPLVEAGSEPFPDDSGSAKLTSSSAMLLVVGLFAKLML</sequence>
<proteinExistence type="inferred from homology"/>
<dbReference type="Pfam" id="PF00232">
    <property type="entry name" value="Glyco_hydro_1"/>
    <property type="match status" value="2"/>
</dbReference>
<dbReference type="PANTHER" id="PTHR10353">
    <property type="entry name" value="GLYCOSYL HYDROLASE"/>
    <property type="match status" value="1"/>
</dbReference>
<dbReference type="AlphaFoldDB" id="A0A9C6X6F5"/>
<evidence type="ECO:0000256" key="9">
    <source>
        <dbReference type="SAM" id="SignalP"/>
    </source>
</evidence>
<feature type="active site" description="Nucleophile" evidence="5">
    <location>
        <position position="406"/>
    </location>
</feature>
<dbReference type="GeneID" id="113214596"/>
<dbReference type="GO" id="GO:0008422">
    <property type="term" value="F:beta-glucosidase activity"/>
    <property type="evidence" value="ECO:0007669"/>
    <property type="project" value="TreeGrafter"/>
</dbReference>
<reference evidence="11" key="2">
    <citation type="submission" date="2025-08" db="UniProtKB">
        <authorList>
            <consortium name="RefSeq"/>
        </authorList>
    </citation>
    <scope>IDENTIFICATION</scope>
    <source>
        <tissue evidence="11">Whole organism</tissue>
    </source>
</reference>
<feature type="chain" id="PRO_5038997487" description="beta-glucosidase" evidence="9">
    <location>
        <begin position="18"/>
        <end position="535"/>
    </location>
</feature>
<evidence type="ECO:0000256" key="7">
    <source>
        <dbReference type="RuleBase" id="RU004468"/>
    </source>
</evidence>
<evidence type="ECO:0000256" key="5">
    <source>
        <dbReference type="PROSITE-ProRule" id="PRU10055"/>
    </source>
</evidence>
<feature type="signal peptide" evidence="9">
    <location>
        <begin position="1"/>
        <end position="17"/>
    </location>
</feature>
<dbReference type="Gene3D" id="3.20.20.80">
    <property type="entry name" value="Glycosidases"/>
    <property type="match status" value="1"/>
</dbReference>
<feature type="region of interest" description="Disordered" evidence="8">
    <location>
        <begin position="323"/>
        <end position="370"/>
    </location>
</feature>
<dbReference type="PROSITE" id="PS00653">
    <property type="entry name" value="GLYCOSYL_HYDROL_F1_2"/>
    <property type="match status" value="1"/>
</dbReference>
<dbReference type="EC" id="3.2.1.21" evidence="2"/>
<dbReference type="OrthoDB" id="65569at2759"/>
<dbReference type="PRINTS" id="PR00131">
    <property type="entry name" value="GLHYDRLASE1"/>
</dbReference>
<feature type="compositionally biased region" description="Gly residues" evidence="8">
    <location>
        <begin position="324"/>
        <end position="370"/>
    </location>
</feature>
<feature type="region of interest" description="Disordered" evidence="8">
    <location>
        <begin position="241"/>
        <end position="270"/>
    </location>
</feature>
<evidence type="ECO:0000256" key="3">
    <source>
        <dbReference type="ARBA" id="ARBA00022801"/>
    </source>
</evidence>
<dbReference type="InterPro" id="IPR033132">
    <property type="entry name" value="GH_1_N_CS"/>
</dbReference>
<keyword evidence="10" id="KW-1185">Reference proteome</keyword>
<comment type="similarity">
    <text evidence="1 6">Belongs to the glycosyl hydrolase 1 family.</text>
</comment>
<evidence type="ECO:0000256" key="6">
    <source>
        <dbReference type="RuleBase" id="RU003690"/>
    </source>
</evidence>
<evidence type="ECO:0000256" key="2">
    <source>
        <dbReference type="ARBA" id="ARBA00012744"/>
    </source>
</evidence>
<dbReference type="KEGG" id="foc:113214596"/>
<gene>
    <name evidence="11" type="primary">LOC113214596</name>
</gene>
<evidence type="ECO:0000256" key="8">
    <source>
        <dbReference type="SAM" id="MobiDB-lite"/>
    </source>
</evidence>
<protein>
    <recommendedName>
        <fullName evidence="2">beta-glucosidase</fullName>
        <ecNumber evidence="2">3.2.1.21</ecNumber>
    </recommendedName>
</protein>
<keyword evidence="9" id="KW-0732">Signal</keyword>
<accession>A0A9C6X6F5</accession>
<dbReference type="GO" id="GO:0005975">
    <property type="term" value="P:carbohydrate metabolic process"/>
    <property type="evidence" value="ECO:0007669"/>
    <property type="project" value="InterPro"/>
</dbReference>
<keyword evidence="4 7" id="KW-0326">Glycosidase</keyword>
<dbReference type="PANTHER" id="PTHR10353:SF36">
    <property type="entry name" value="LP05116P"/>
    <property type="match status" value="1"/>
</dbReference>
<dbReference type="SUPFAM" id="SSF51445">
    <property type="entry name" value="(Trans)glycosidases"/>
    <property type="match status" value="1"/>
</dbReference>
<dbReference type="PROSITE" id="PS00572">
    <property type="entry name" value="GLYCOSYL_HYDROL_F1_1"/>
    <property type="match status" value="1"/>
</dbReference>
<dbReference type="RefSeq" id="XP_052130000.1">
    <property type="nucleotide sequence ID" value="XM_052274040.1"/>
</dbReference>
<reference evidence="11" key="1">
    <citation type="journal article" date="2018" name="Proc. Natl. Acad. Sci. U.S.A.">
        <title>Phylogenomics and the evolution of hemipteroid insects.</title>
        <authorList>
            <person name="Johnson K.P."/>
            <person name="Dietrich C.H."/>
            <person name="Friedrich F."/>
            <person name="Beutel R.G."/>
            <person name="Wipfler B."/>
            <person name="Peters R.S."/>
            <person name="Allen J.M."/>
            <person name="Petersen M."/>
            <person name="Donath A."/>
            <person name="Walden K.K."/>
            <person name="Kozlov A.M."/>
            <person name="Podsiadlowski L."/>
            <person name="Mayer C."/>
            <person name="Meusemann K."/>
            <person name="Vasilikopoulos A."/>
            <person name="Waterhouse R.M."/>
            <person name="Cameron S.L."/>
            <person name="Weirauch C."/>
            <person name="Swanson D.R."/>
            <person name="Percy D.M."/>
            <person name="Hardy N.B."/>
            <person name="Terry I."/>
            <person name="Liu S."/>
            <person name="Zhou X."/>
            <person name="Misof B."/>
            <person name="Robertson H.M."/>
            <person name="Yoshizawa K."/>
        </authorList>
    </citation>
    <scope>NUCLEOTIDE SEQUENCE</scope>
    <source>
        <tissue evidence="11">Whole organism</tissue>
    </source>
</reference>
<evidence type="ECO:0000256" key="1">
    <source>
        <dbReference type="ARBA" id="ARBA00010838"/>
    </source>
</evidence>
<dbReference type="InterPro" id="IPR018120">
    <property type="entry name" value="Glyco_hydro_1_AS"/>
</dbReference>
<feature type="compositionally biased region" description="Basic and acidic residues" evidence="8">
    <location>
        <begin position="255"/>
        <end position="264"/>
    </location>
</feature>
<evidence type="ECO:0000313" key="10">
    <source>
        <dbReference type="Proteomes" id="UP000504606"/>
    </source>
</evidence>
<evidence type="ECO:0000256" key="4">
    <source>
        <dbReference type="ARBA" id="ARBA00023295"/>
    </source>
</evidence>
<organism evidence="10 11">
    <name type="scientific">Frankliniella occidentalis</name>
    <name type="common">Western flower thrips</name>
    <name type="synonym">Euthrips occidentalis</name>
    <dbReference type="NCBI Taxonomy" id="133901"/>
    <lineage>
        <taxon>Eukaryota</taxon>
        <taxon>Metazoa</taxon>
        <taxon>Ecdysozoa</taxon>
        <taxon>Arthropoda</taxon>
        <taxon>Hexapoda</taxon>
        <taxon>Insecta</taxon>
        <taxon>Pterygota</taxon>
        <taxon>Neoptera</taxon>
        <taxon>Paraneoptera</taxon>
        <taxon>Thysanoptera</taxon>
        <taxon>Terebrantia</taxon>
        <taxon>Thripoidea</taxon>
        <taxon>Thripidae</taxon>
        <taxon>Frankliniella</taxon>
    </lineage>
</organism>
<keyword evidence="3 7" id="KW-0378">Hydrolase</keyword>